<dbReference type="InterPro" id="IPR013324">
    <property type="entry name" value="RNA_pol_sigma_r3/r4-like"/>
</dbReference>
<evidence type="ECO:0000313" key="3">
    <source>
        <dbReference type="Proteomes" id="UP001550044"/>
    </source>
</evidence>
<name>A0ABV2UMC7_9ACTN</name>
<organism evidence="2 3">
    <name type="scientific">Streptomyces sp. 900116325</name>
    <dbReference type="NCBI Taxonomy" id="3154295"/>
    <lineage>
        <taxon>Bacteria</taxon>
        <taxon>Bacillati</taxon>
        <taxon>Actinomycetota</taxon>
        <taxon>Actinomycetes</taxon>
        <taxon>Kitasatosporales</taxon>
        <taxon>Streptomycetaceae</taxon>
        <taxon>Streptomyces</taxon>
    </lineage>
</organism>
<dbReference type="Pfam" id="PF04545">
    <property type="entry name" value="Sigma70_r4"/>
    <property type="match status" value="1"/>
</dbReference>
<feature type="non-terminal residue" evidence="2">
    <location>
        <position position="1"/>
    </location>
</feature>
<reference evidence="2 3" key="1">
    <citation type="submission" date="2024-06" db="EMBL/GenBank/DDBJ databases">
        <title>The Natural Products Discovery Center: Release of the First 8490 Sequenced Strains for Exploring Actinobacteria Biosynthetic Diversity.</title>
        <authorList>
            <person name="Kalkreuter E."/>
            <person name="Kautsar S.A."/>
            <person name="Yang D."/>
            <person name="Bader C.D."/>
            <person name="Teijaro C.N."/>
            <person name="Fluegel L."/>
            <person name="Davis C.M."/>
            <person name="Simpson J.R."/>
            <person name="Lauterbach L."/>
            <person name="Steele A.D."/>
            <person name="Gui C."/>
            <person name="Meng S."/>
            <person name="Li G."/>
            <person name="Viehrig K."/>
            <person name="Ye F."/>
            <person name="Su P."/>
            <person name="Kiefer A.F."/>
            <person name="Nichols A."/>
            <person name="Cepeda A.J."/>
            <person name="Yan W."/>
            <person name="Fan B."/>
            <person name="Jiang Y."/>
            <person name="Adhikari A."/>
            <person name="Zheng C.-J."/>
            <person name="Schuster L."/>
            <person name="Cowan T.M."/>
            <person name="Smanski M.J."/>
            <person name="Chevrette M.G."/>
            <person name="De Carvalho L.P.S."/>
            <person name="Shen B."/>
        </authorList>
    </citation>
    <scope>NUCLEOTIDE SEQUENCE [LARGE SCALE GENOMIC DNA]</scope>
    <source>
        <strain evidence="2 3">NPDC005137</strain>
    </source>
</reference>
<dbReference type="RefSeq" id="WP_356713437.1">
    <property type="nucleotide sequence ID" value="NZ_JBEXIP010000081.1"/>
</dbReference>
<dbReference type="Gene3D" id="1.10.10.60">
    <property type="entry name" value="Homeodomain-like"/>
    <property type="match status" value="1"/>
</dbReference>
<comment type="caution">
    <text evidence="2">The sequence shown here is derived from an EMBL/GenBank/DDBJ whole genome shotgun (WGS) entry which is preliminary data.</text>
</comment>
<accession>A0ABV2UMC7</accession>
<dbReference type="Proteomes" id="UP001550044">
    <property type="component" value="Unassembled WGS sequence"/>
</dbReference>
<dbReference type="InterPro" id="IPR007630">
    <property type="entry name" value="RNA_pol_sigma70_r4"/>
</dbReference>
<protein>
    <submittedName>
        <fullName evidence="2">Sigma factor-like helix-turn-helix DNA-binding protein</fullName>
    </submittedName>
</protein>
<gene>
    <name evidence="2" type="ORF">ABZV61_41325</name>
</gene>
<dbReference type="EMBL" id="JBEXIP010000081">
    <property type="protein sequence ID" value="MET8438997.1"/>
    <property type="molecule type" value="Genomic_DNA"/>
</dbReference>
<feature type="domain" description="RNA polymerase sigma-70 region 4" evidence="1">
    <location>
        <begin position="1"/>
        <end position="27"/>
    </location>
</feature>
<proteinExistence type="predicted"/>
<keyword evidence="3" id="KW-1185">Reference proteome</keyword>
<dbReference type="SUPFAM" id="SSF88659">
    <property type="entry name" value="Sigma3 and sigma4 domains of RNA polymerase sigma factors"/>
    <property type="match status" value="1"/>
</dbReference>
<sequence>QAQIGAELGLSQMHVSRLLTRTLTKLRTGMLTET</sequence>
<evidence type="ECO:0000313" key="2">
    <source>
        <dbReference type="EMBL" id="MET8438997.1"/>
    </source>
</evidence>
<evidence type="ECO:0000259" key="1">
    <source>
        <dbReference type="Pfam" id="PF04545"/>
    </source>
</evidence>